<sequence length="214" mass="25604">MALYQILADFKRPSSEKELTESFSCLAPHFIYGGYINVRDVYRVYIRTVEFYFHDEKEYANPIKDFIVYHRNRPEKGIVLPYFPLMTLHAHVSGFDITFENEEQGYRASALIREYSVFDVNNNRFLELKKNKRDDRSTYLYDYINGFSLVGDSGVRWVDEERFPRKDLLQGRRCRVCAYRETGNPQEPYEKIDRISDDRPWSFKLNDDIWLPTD</sequence>
<reference evidence="1" key="1">
    <citation type="journal article" date="2021" name="PeerJ">
        <title>Extensive microbial diversity within the chicken gut microbiome revealed by metagenomics and culture.</title>
        <authorList>
            <person name="Gilroy R."/>
            <person name="Ravi A."/>
            <person name="Getino M."/>
            <person name="Pursley I."/>
            <person name="Horton D.L."/>
            <person name="Alikhan N.F."/>
            <person name="Baker D."/>
            <person name="Gharbi K."/>
            <person name="Hall N."/>
            <person name="Watson M."/>
            <person name="Adriaenssens E.M."/>
            <person name="Foster-Nyarko E."/>
            <person name="Jarju S."/>
            <person name="Secka A."/>
            <person name="Antonio M."/>
            <person name="Oren A."/>
            <person name="Chaudhuri R.R."/>
            <person name="La Ragione R."/>
            <person name="Hildebrand F."/>
            <person name="Pallen M.J."/>
        </authorList>
    </citation>
    <scope>NUCLEOTIDE SEQUENCE</scope>
    <source>
        <strain evidence="1">ChiHjej12B11-24981</strain>
    </source>
</reference>
<name>A0A9D2A636_9BACE</name>
<accession>A0A9D2A636</accession>
<dbReference type="Proteomes" id="UP000824023">
    <property type="component" value="Unassembled WGS sequence"/>
</dbReference>
<comment type="caution">
    <text evidence="1">The sequence shown here is derived from an EMBL/GenBank/DDBJ whole genome shotgun (WGS) entry which is preliminary data.</text>
</comment>
<evidence type="ECO:0000313" key="1">
    <source>
        <dbReference type="EMBL" id="HIZ01879.1"/>
    </source>
</evidence>
<dbReference type="AlphaFoldDB" id="A0A9D2A636"/>
<reference evidence="1" key="2">
    <citation type="submission" date="2021-04" db="EMBL/GenBank/DDBJ databases">
        <authorList>
            <person name="Gilroy R."/>
        </authorList>
    </citation>
    <scope>NUCLEOTIDE SEQUENCE</scope>
    <source>
        <strain evidence="1">ChiHjej12B11-24981</strain>
    </source>
</reference>
<organism evidence="1 2">
    <name type="scientific">Candidatus Bacteroides merdipullorum</name>
    <dbReference type="NCBI Taxonomy" id="2838474"/>
    <lineage>
        <taxon>Bacteria</taxon>
        <taxon>Pseudomonadati</taxon>
        <taxon>Bacteroidota</taxon>
        <taxon>Bacteroidia</taxon>
        <taxon>Bacteroidales</taxon>
        <taxon>Bacteroidaceae</taxon>
        <taxon>Bacteroides</taxon>
    </lineage>
</organism>
<gene>
    <name evidence="1" type="ORF">H9819_06460</name>
</gene>
<dbReference type="EMBL" id="DXCK01000090">
    <property type="protein sequence ID" value="HIZ01879.1"/>
    <property type="molecule type" value="Genomic_DNA"/>
</dbReference>
<evidence type="ECO:0000313" key="2">
    <source>
        <dbReference type="Proteomes" id="UP000824023"/>
    </source>
</evidence>
<protein>
    <submittedName>
        <fullName evidence="1">Uncharacterized protein</fullName>
    </submittedName>
</protein>
<proteinExistence type="predicted"/>